<name>A0A4Q9HXB1_STRKA</name>
<sequence>MSGVSGAGEPAAMAGGAEMARLRAWWWHRQGLDGRLRGARPDAVLAETGWARSVGGSGPYLGLFVRAGTDRAAVDEAVARLEIHELPSARGCTYVLPAADYALGLRAGASAPEADLAAAVKHLGVTEREIDALGTAVLSALTAAGAPLDPAALKKAVGPAVRSLGEAGRKRGVTTTLPLALGLLQARGAIRRVPVNGRLDQQRYGYARWSPSPLGERTSAGPGRTGDVPERLSGDAGPDRTGTAPVSLPAPTVCSGGSTEAAPDAGRDAARSATDRVRAELARRYFAWAGPASLRHFRWFSNLTAAAAKTAVAGPGLVPLPDPAPVPDGSPTGAVLLATPEQAAALADFTVPEQPQYALLAGNDGIHLLHRDFGRLLDPADADRAVPGGKPGSVLGALSDSPTHMILDRGRLVGLWEYDPDAGAIVWTSFIRPDAALRAAVATTEVFIRDQLGDARSFSLDSPRSRAPRIASLRKGGA</sequence>
<dbReference type="Proteomes" id="UP000292452">
    <property type="component" value="Unassembled WGS sequence"/>
</dbReference>
<keyword evidence="3" id="KW-1185">Reference proteome</keyword>
<feature type="region of interest" description="Disordered" evidence="1">
    <location>
        <begin position="208"/>
        <end position="269"/>
    </location>
</feature>
<dbReference type="InterPro" id="IPR009351">
    <property type="entry name" value="AlkZ-like"/>
</dbReference>
<evidence type="ECO:0000313" key="3">
    <source>
        <dbReference type="Proteomes" id="UP000292452"/>
    </source>
</evidence>
<proteinExistence type="predicted"/>
<comment type="caution">
    <text evidence="2">The sequence shown here is derived from an EMBL/GenBank/DDBJ whole genome shotgun (WGS) entry which is preliminary data.</text>
</comment>
<protein>
    <recommendedName>
        <fullName evidence="4">Winged helix DNA-binding domain-containing protein</fullName>
    </recommendedName>
</protein>
<reference evidence="2 3" key="1">
    <citation type="submission" date="2019-02" db="EMBL/GenBank/DDBJ databases">
        <title>Draft Genome Sequence of Streptomyces sp. AM-2504, identified by 16S rRNA comparative analysis as a Streptomyces Kasugaensis strain.</title>
        <authorList>
            <person name="Napolioni V."/>
            <person name="Giuliodori A.M."/>
            <person name="Spurio R."/>
            <person name="Fabbretti A."/>
        </authorList>
    </citation>
    <scope>NUCLEOTIDE SEQUENCE [LARGE SCALE GENOMIC DNA]</scope>
    <source>
        <strain evidence="2 3">AM-2504</strain>
    </source>
</reference>
<evidence type="ECO:0000313" key="2">
    <source>
        <dbReference type="EMBL" id="TBO59867.1"/>
    </source>
</evidence>
<evidence type="ECO:0000256" key="1">
    <source>
        <dbReference type="SAM" id="MobiDB-lite"/>
    </source>
</evidence>
<dbReference type="Pfam" id="PF06224">
    <property type="entry name" value="AlkZ-like"/>
    <property type="match status" value="1"/>
</dbReference>
<dbReference type="AlphaFoldDB" id="A0A4Q9HXB1"/>
<accession>A0A4Q9HXB1</accession>
<evidence type="ECO:0008006" key="4">
    <source>
        <dbReference type="Google" id="ProtNLM"/>
    </source>
</evidence>
<dbReference type="EMBL" id="SIXH01000061">
    <property type="protein sequence ID" value="TBO59867.1"/>
    <property type="molecule type" value="Genomic_DNA"/>
</dbReference>
<gene>
    <name evidence="2" type="ORF">EYS09_09615</name>
</gene>
<organism evidence="2 3">
    <name type="scientific">Streptomyces kasugaensis</name>
    <dbReference type="NCBI Taxonomy" id="1946"/>
    <lineage>
        <taxon>Bacteria</taxon>
        <taxon>Bacillati</taxon>
        <taxon>Actinomycetota</taxon>
        <taxon>Actinomycetes</taxon>
        <taxon>Kitasatosporales</taxon>
        <taxon>Streptomycetaceae</taxon>
        <taxon>Streptomyces</taxon>
    </lineage>
</organism>